<dbReference type="Proteomes" id="UP000054248">
    <property type="component" value="Unassembled WGS sequence"/>
</dbReference>
<proteinExistence type="predicted"/>
<protein>
    <recommendedName>
        <fullName evidence="2">MSP domain-containing protein</fullName>
    </recommendedName>
</protein>
<dbReference type="SUPFAM" id="SSF49354">
    <property type="entry name" value="PapD-like"/>
    <property type="match status" value="1"/>
</dbReference>
<dbReference type="HOGENOM" id="CLU_1027420_0_0_1"/>
<dbReference type="AlphaFoldDB" id="A0A0C3QUZ6"/>
<feature type="region of interest" description="Disordered" evidence="1">
    <location>
        <begin position="1"/>
        <end position="35"/>
    </location>
</feature>
<name>A0A0C3QUZ6_9AGAM</name>
<reference evidence="3 4" key="1">
    <citation type="submission" date="2014-04" db="EMBL/GenBank/DDBJ databases">
        <authorList>
            <consortium name="DOE Joint Genome Institute"/>
            <person name="Kuo A."/>
            <person name="Girlanda M."/>
            <person name="Perotto S."/>
            <person name="Kohler A."/>
            <person name="Nagy L.G."/>
            <person name="Floudas D."/>
            <person name="Copeland A."/>
            <person name="Barry K.W."/>
            <person name="Cichocki N."/>
            <person name="Veneault-Fourrey C."/>
            <person name="LaButti K."/>
            <person name="Lindquist E.A."/>
            <person name="Lipzen A."/>
            <person name="Lundell T."/>
            <person name="Morin E."/>
            <person name="Murat C."/>
            <person name="Sun H."/>
            <person name="Tunlid A."/>
            <person name="Henrissat B."/>
            <person name="Grigoriev I.V."/>
            <person name="Hibbett D.S."/>
            <person name="Martin F."/>
            <person name="Nordberg H.P."/>
            <person name="Cantor M.N."/>
            <person name="Hua S.X."/>
        </authorList>
    </citation>
    <scope>NUCLEOTIDE SEQUENCE [LARGE SCALE GENOMIC DNA]</scope>
    <source>
        <strain evidence="3 4">MUT 4182</strain>
    </source>
</reference>
<gene>
    <name evidence="3" type="ORF">M407DRAFT_214294</name>
</gene>
<dbReference type="InterPro" id="IPR013783">
    <property type="entry name" value="Ig-like_fold"/>
</dbReference>
<dbReference type="PROSITE" id="PS50202">
    <property type="entry name" value="MSP"/>
    <property type="match status" value="1"/>
</dbReference>
<keyword evidence="4" id="KW-1185">Reference proteome</keyword>
<organism evidence="3 4">
    <name type="scientific">Tulasnella calospora MUT 4182</name>
    <dbReference type="NCBI Taxonomy" id="1051891"/>
    <lineage>
        <taxon>Eukaryota</taxon>
        <taxon>Fungi</taxon>
        <taxon>Dikarya</taxon>
        <taxon>Basidiomycota</taxon>
        <taxon>Agaricomycotina</taxon>
        <taxon>Agaricomycetes</taxon>
        <taxon>Cantharellales</taxon>
        <taxon>Tulasnellaceae</taxon>
        <taxon>Tulasnella</taxon>
    </lineage>
</organism>
<sequence length="271" mass="29951">MILANNERASSEPLPNAAPGFRRHRRGSGSREPFRGVESSATIIMEPQEVTVRDPEQRLYPVILRNTGRQHILFKIKIRRRQVEDWIVYPVMGVILPQSTQTIYLTRKTSVESLYRSQSGPMLVETSVVDTADLQQSPQELWDSISGAGKVNVKSQVLPIEVRLEDDLNCSAPNSPITPAISRSPNSSVIPWLSSLEEPLAPPTLPTPIGVSLSVAPPTPVTPESRSAPPSPMDWYIPPPPPYEKAVGYSYGSMDLKAVSLQRKKALRVVD</sequence>
<evidence type="ECO:0000313" key="3">
    <source>
        <dbReference type="EMBL" id="KIO32344.1"/>
    </source>
</evidence>
<feature type="domain" description="MSP" evidence="2">
    <location>
        <begin position="42"/>
        <end position="160"/>
    </location>
</feature>
<reference evidence="4" key="2">
    <citation type="submission" date="2015-01" db="EMBL/GenBank/DDBJ databases">
        <title>Evolutionary Origins and Diversification of the Mycorrhizal Mutualists.</title>
        <authorList>
            <consortium name="DOE Joint Genome Institute"/>
            <consortium name="Mycorrhizal Genomics Consortium"/>
            <person name="Kohler A."/>
            <person name="Kuo A."/>
            <person name="Nagy L.G."/>
            <person name="Floudas D."/>
            <person name="Copeland A."/>
            <person name="Barry K.W."/>
            <person name="Cichocki N."/>
            <person name="Veneault-Fourrey C."/>
            <person name="LaButti K."/>
            <person name="Lindquist E.A."/>
            <person name="Lipzen A."/>
            <person name="Lundell T."/>
            <person name="Morin E."/>
            <person name="Murat C."/>
            <person name="Riley R."/>
            <person name="Ohm R."/>
            <person name="Sun H."/>
            <person name="Tunlid A."/>
            <person name="Henrissat B."/>
            <person name="Grigoriev I.V."/>
            <person name="Hibbett D.S."/>
            <person name="Martin F."/>
        </authorList>
    </citation>
    <scope>NUCLEOTIDE SEQUENCE [LARGE SCALE GENOMIC DNA]</scope>
    <source>
        <strain evidence="4">MUT 4182</strain>
    </source>
</reference>
<evidence type="ECO:0000313" key="4">
    <source>
        <dbReference type="Proteomes" id="UP000054248"/>
    </source>
</evidence>
<dbReference type="InterPro" id="IPR000535">
    <property type="entry name" value="MSP_dom"/>
</dbReference>
<evidence type="ECO:0000256" key="1">
    <source>
        <dbReference type="SAM" id="MobiDB-lite"/>
    </source>
</evidence>
<accession>A0A0C3QUZ6</accession>
<dbReference type="EMBL" id="KN822955">
    <property type="protein sequence ID" value="KIO32344.1"/>
    <property type="molecule type" value="Genomic_DNA"/>
</dbReference>
<dbReference type="Gene3D" id="2.60.40.10">
    <property type="entry name" value="Immunoglobulins"/>
    <property type="match status" value="1"/>
</dbReference>
<dbReference type="InterPro" id="IPR008962">
    <property type="entry name" value="PapD-like_sf"/>
</dbReference>
<evidence type="ECO:0000259" key="2">
    <source>
        <dbReference type="PROSITE" id="PS50202"/>
    </source>
</evidence>
<dbReference type="Pfam" id="PF00635">
    <property type="entry name" value="Motile_Sperm"/>
    <property type="match status" value="1"/>
</dbReference>
<dbReference type="OrthoDB" id="3219331at2759"/>